<evidence type="ECO:0000259" key="4">
    <source>
        <dbReference type="Pfam" id="PF02668"/>
    </source>
</evidence>
<evidence type="ECO:0000256" key="2">
    <source>
        <dbReference type="ARBA" id="ARBA00001961"/>
    </source>
</evidence>
<evidence type="ECO:0000256" key="1">
    <source>
        <dbReference type="ARBA" id="ARBA00001954"/>
    </source>
</evidence>
<dbReference type="PANTHER" id="PTHR10696">
    <property type="entry name" value="GAMMA-BUTYROBETAINE HYDROXYLASE-RELATED"/>
    <property type="match status" value="1"/>
</dbReference>
<organism evidence="5 6">
    <name type="scientific">Ruegeria marisrubri</name>
    <dbReference type="NCBI Taxonomy" id="1685379"/>
    <lineage>
        <taxon>Bacteria</taxon>
        <taxon>Pseudomonadati</taxon>
        <taxon>Pseudomonadota</taxon>
        <taxon>Alphaproteobacteria</taxon>
        <taxon>Rhodobacterales</taxon>
        <taxon>Roseobacteraceae</taxon>
        <taxon>Ruegeria</taxon>
    </lineage>
</organism>
<evidence type="ECO:0000313" key="6">
    <source>
        <dbReference type="Proteomes" id="UP000053791"/>
    </source>
</evidence>
<protein>
    <recommendedName>
        <fullName evidence="4">TauD/TfdA-like domain-containing protein</fullName>
    </recommendedName>
</protein>
<dbReference type="AlphaFoldDB" id="A0A0X3TME1"/>
<dbReference type="InterPro" id="IPR003819">
    <property type="entry name" value="TauD/TfdA-like"/>
</dbReference>
<dbReference type="GO" id="GO:0045329">
    <property type="term" value="P:carnitine biosynthetic process"/>
    <property type="evidence" value="ECO:0007669"/>
    <property type="project" value="TreeGrafter"/>
</dbReference>
<comment type="cofactor">
    <cofactor evidence="2">
        <name>L-ascorbate</name>
        <dbReference type="ChEBI" id="CHEBI:38290"/>
    </cofactor>
</comment>
<comment type="caution">
    <text evidence="5">The sequence shown here is derived from an EMBL/GenBank/DDBJ whole genome shotgun (WGS) entry which is preliminary data.</text>
</comment>
<gene>
    <name evidence="5" type="ORF">AVO45_10345</name>
</gene>
<name>A0A0X3TME1_9RHOB</name>
<dbReference type="InterPro" id="IPR042098">
    <property type="entry name" value="TauD-like_sf"/>
</dbReference>
<dbReference type="InterPro" id="IPR050411">
    <property type="entry name" value="AlphaKG_dependent_hydroxylases"/>
</dbReference>
<proteinExistence type="predicted"/>
<dbReference type="Pfam" id="PF02668">
    <property type="entry name" value="TauD"/>
    <property type="match status" value="1"/>
</dbReference>
<keyword evidence="6" id="KW-1185">Reference proteome</keyword>
<dbReference type="EMBL" id="LQBQ01000034">
    <property type="protein sequence ID" value="KUJ76884.1"/>
    <property type="molecule type" value="Genomic_DNA"/>
</dbReference>
<reference evidence="5 6" key="1">
    <citation type="submission" date="2015-12" db="EMBL/GenBank/DDBJ databases">
        <authorList>
            <person name="Shamseldin A."/>
            <person name="Moawad H."/>
            <person name="Abd El-Rahim W.M."/>
            <person name="Sadowsky M.J."/>
        </authorList>
    </citation>
    <scope>NUCLEOTIDE SEQUENCE [LARGE SCALE GENOMIC DNA]</scope>
    <source>
        <strain evidence="5 6">ZGT118</strain>
    </source>
</reference>
<dbReference type="Gene3D" id="3.60.130.10">
    <property type="entry name" value="Clavaminate synthase-like"/>
    <property type="match status" value="1"/>
</dbReference>
<dbReference type="GO" id="GO:0016706">
    <property type="term" value="F:2-oxoglutarate-dependent dioxygenase activity"/>
    <property type="evidence" value="ECO:0007669"/>
    <property type="project" value="UniProtKB-ARBA"/>
</dbReference>
<dbReference type="Proteomes" id="UP000053791">
    <property type="component" value="Unassembled WGS sequence"/>
</dbReference>
<feature type="domain" description="TauD/TfdA-like" evidence="4">
    <location>
        <begin position="8"/>
        <end position="243"/>
    </location>
</feature>
<dbReference type="STRING" id="1685379.AVO45_10345"/>
<dbReference type="PANTHER" id="PTHR10696:SF51">
    <property type="entry name" value="TRIMETHYLLYSINE DIOXYGENASE, MITOCHONDRIAL"/>
    <property type="match status" value="1"/>
</dbReference>
<keyword evidence="3" id="KW-0560">Oxidoreductase</keyword>
<dbReference type="SUPFAM" id="SSF51197">
    <property type="entry name" value="Clavaminate synthase-like"/>
    <property type="match status" value="1"/>
</dbReference>
<evidence type="ECO:0000256" key="3">
    <source>
        <dbReference type="ARBA" id="ARBA00023002"/>
    </source>
</evidence>
<comment type="cofactor">
    <cofactor evidence="1">
        <name>Fe(2+)</name>
        <dbReference type="ChEBI" id="CHEBI:29033"/>
    </cofactor>
</comment>
<sequence length="276" mass="31479">MADRLTYFSYTDVASDSDCHLAFLETLRDDGVLILKDVPASRERTEEIAGLVGRLHLTNYGIFELESKPKPEIAGDMAIALELHTDEPYRIEIPAITFFHVLKQSDAGGDSTMADGLWLAKRLEEKNPRAFEILKTVKARHNRTLKEGRAFDVQAPIFPTDSYGRVTGLRINDRGMAPVDCPVDLVEPFYDALRELLEMIYSGEGRVTVKLQEGEMMVFNNQRLLHGREGFDPARSHRHVRSCHVDLDEFHSRLRVAYRARGRLEAWRHMSSMAHL</sequence>
<evidence type="ECO:0000313" key="5">
    <source>
        <dbReference type="EMBL" id="KUJ76884.1"/>
    </source>
</evidence>
<accession>A0A0X3TME1</accession>